<evidence type="ECO:0000313" key="1">
    <source>
        <dbReference type="EMBL" id="HAF7952972.1"/>
    </source>
</evidence>
<comment type="caution">
    <text evidence="1">The sequence shown here is derived from an EMBL/GenBank/DDBJ whole genome shotgun (WGS) entry which is preliminary data.</text>
</comment>
<organism evidence="1">
    <name type="scientific">Salmonella enterica subsp. enterica serovar Miami</name>
    <dbReference type="NCBI Taxonomy" id="286780"/>
    <lineage>
        <taxon>Bacteria</taxon>
        <taxon>Pseudomonadati</taxon>
        <taxon>Pseudomonadota</taxon>
        <taxon>Gammaproteobacteria</taxon>
        <taxon>Enterobacterales</taxon>
        <taxon>Enterobacteriaceae</taxon>
        <taxon>Salmonella</taxon>
    </lineage>
</organism>
<dbReference type="RefSeq" id="WP_001163088.1">
    <property type="nucleotide sequence ID" value="NZ_MYGF01000023.1"/>
</dbReference>
<accession>A0A5I5DXK3</accession>
<reference evidence="1" key="1">
    <citation type="journal article" date="2018" name="Genome Biol.">
        <title>SKESA: strategic k-mer extension for scrupulous assemblies.</title>
        <authorList>
            <person name="Souvorov A."/>
            <person name="Agarwala R."/>
            <person name="Lipman D.J."/>
        </authorList>
    </citation>
    <scope>NUCLEOTIDE SEQUENCE</scope>
    <source>
        <strain evidence="1">CDC 4648/53</strain>
    </source>
</reference>
<dbReference type="InterPro" id="IPR032359">
    <property type="entry name" value="KwaB-like"/>
</dbReference>
<sequence>MALFAVIDNTIATRIVRVELDATASTSVTAIFQQQRQYFESHHNNMIPFYAGYTPKHSECFEIQNFTDSARLIDAVNRPTAVPVWDPSQIDIGYIKALFVGVDAPANPNIIALQTFNKKQILDTSKSFFGKLFASKTTFSKANSIGFNVDDKLVAIIINDTIRFKSFFNLRSIFDMSSYFSAATDQELNAFSQLSVFSTPQGFDLKSVADTVIRNKVTLINQTGMLTPQNMSKFKSEAAKVNFPLQTIIVGGVEKIVMPSSKKEIKALLDFLEEDIWISGISGRRFKSNSKRPI</sequence>
<proteinExistence type="predicted"/>
<gene>
    <name evidence="1" type="ORF">GNB55_004387</name>
</gene>
<protein>
    <submittedName>
        <fullName evidence="1">DUF4868 domain-containing protein</fullName>
    </submittedName>
</protein>
<dbReference type="Pfam" id="PF16162">
    <property type="entry name" value="KwaB"/>
    <property type="match status" value="1"/>
</dbReference>
<reference evidence="1" key="2">
    <citation type="submission" date="2018-07" db="EMBL/GenBank/DDBJ databases">
        <authorList>
            <consortium name="NCBI Pathogen Detection Project"/>
        </authorList>
    </citation>
    <scope>NUCLEOTIDE SEQUENCE</scope>
    <source>
        <strain evidence="1">CDC 4648/53</strain>
    </source>
</reference>
<dbReference type="EMBL" id="DAAWHV010000037">
    <property type="protein sequence ID" value="HAF7952972.1"/>
    <property type="molecule type" value="Genomic_DNA"/>
</dbReference>
<dbReference type="AlphaFoldDB" id="A0A5I5DXK3"/>
<name>A0A5I5DXK3_SALET</name>